<name>A0ACB9CXX1_CICIN</name>
<dbReference type="EMBL" id="CM042013">
    <property type="protein sequence ID" value="KAI3739140.1"/>
    <property type="molecule type" value="Genomic_DNA"/>
</dbReference>
<gene>
    <name evidence="1" type="ORF">L2E82_29535</name>
</gene>
<reference evidence="1 2" key="2">
    <citation type="journal article" date="2022" name="Mol. Ecol. Resour.">
        <title>The genomes of chicory, endive, great burdock and yacon provide insights into Asteraceae paleo-polyploidization history and plant inulin production.</title>
        <authorList>
            <person name="Fan W."/>
            <person name="Wang S."/>
            <person name="Wang H."/>
            <person name="Wang A."/>
            <person name="Jiang F."/>
            <person name="Liu H."/>
            <person name="Zhao H."/>
            <person name="Xu D."/>
            <person name="Zhang Y."/>
        </authorList>
    </citation>
    <scope>NUCLEOTIDE SEQUENCE [LARGE SCALE GENOMIC DNA]</scope>
    <source>
        <strain evidence="2">cv. Punajuju</strain>
        <tissue evidence="1">Leaves</tissue>
    </source>
</reference>
<dbReference type="Proteomes" id="UP001055811">
    <property type="component" value="Linkage Group LG05"/>
</dbReference>
<organism evidence="1 2">
    <name type="scientific">Cichorium intybus</name>
    <name type="common">Chicory</name>
    <dbReference type="NCBI Taxonomy" id="13427"/>
    <lineage>
        <taxon>Eukaryota</taxon>
        <taxon>Viridiplantae</taxon>
        <taxon>Streptophyta</taxon>
        <taxon>Embryophyta</taxon>
        <taxon>Tracheophyta</taxon>
        <taxon>Spermatophyta</taxon>
        <taxon>Magnoliopsida</taxon>
        <taxon>eudicotyledons</taxon>
        <taxon>Gunneridae</taxon>
        <taxon>Pentapetalae</taxon>
        <taxon>asterids</taxon>
        <taxon>campanulids</taxon>
        <taxon>Asterales</taxon>
        <taxon>Asteraceae</taxon>
        <taxon>Cichorioideae</taxon>
        <taxon>Cichorieae</taxon>
        <taxon>Cichoriinae</taxon>
        <taxon>Cichorium</taxon>
    </lineage>
</organism>
<sequence>MIATILMSPSFFIADFPSSHWLPRPSILGRFLIFDNDALPSFSQYQEIANRVVREVVFAGVVGGHQRNCGGGIVKEDRKRWRMNGVWWWSVLVADGYVGNDSNVGMM</sequence>
<protein>
    <submittedName>
        <fullName evidence="1">Uncharacterized protein</fullName>
    </submittedName>
</protein>
<proteinExistence type="predicted"/>
<comment type="caution">
    <text evidence="1">The sequence shown here is derived from an EMBL/GenBank/DDBJ whole genome shotgun (WGS) entry which is preliminary data.</text>
</comment>
<accession>A0ACB9CXX1</accession>
<evidence type="ECO:0000313" key="1">
    <source>
        <dbReference type="EMBL" id="KAI3739140.1"/>
    </source>
</evidence>
<keyword evidence="2" id="KW-1185">Reference proteome</keyword>
<evidence type="ECO:0000313" key="2">
    <source>
        <dbReference type="Proteomes" id="UP001055811"/>
    </source>
</evidence>
<reference evidence="2" key="1">
    <citation type="journal article" date="2022" name="Mol. Ecol. Resour.">
        <title>The genomes of chicory, endive, great burdock and yacon provide insights into Asteraceae palaeo-polyploidization history and plant inulin production.</title>
        <authorList>
            <person name="Fan W."/>
            <person name="Wang S."/>
            <person name="Wang H."/>
            <person name="Wang A."/>
            <person name="Jiang F."/>
            <person name="Liu H."/>
            <person name="Zhao H."/>
            <person name="Xu D."/>
            <person name="Zhang Y."/>
        </authorList>
    </citation>
    <scope>NUCLEOTIDE SEQUENCE [LARGE SCALE GENOMIC DNA]</scope>
    <source>
        <strain evidence="2">cv. Punajuju</strain>
    </source>
</reference>